<keyword evidence="5 8" id="KW-0812">Transmembrane</keyword>
<comment type="similarity">
    <text evidence="2 8">Belongs to the NiCoT transporter (TC 2.A.52) family.</text>
</comment>
<evidence type="ECO:0000256" key="2">
    <source>
        <dbReference type="ARBA" id="ARBA00010892"/>
    </source>
</evidence>
<keyword evidence="11" id="KW-1185">Reference proteome</keyword>
<evidence type="ECO:0000256" key="8">
    <source>
        <dbReference type="RuleBase" id="RU362101"/>
    </source>
</evidence>
<evidence type="ECO:0000256" key="6">
    <source>
        <dbReference type="ARBA" id="ARBA00022989"/>
    </source>
</evidence>
<gene>
    <name evidence="10" type="ORF">MHUMG1_03778</name>
</gene>
<comment type="caution">
    <text evidence="10">The sequence shown here is derived from an EMBL/GenBank/DDBJ whole genome shotgun (WGS) entry which is preliminary data.</text>
</comment>
<evidence type="ECO:0000256" key="9">
    <source>
        <dbReference type="SAM" id="MobiDB-lite"/>
    </source>
</evidence>
<evidence type="ECO:0000313" key="10">
    <source>
        <dbReference type="EMBL" id="KAH0598479.1"/>
    </source>
</evidence>
<keyword evidence="4" id="KW-0533">Nickel</keyword>
<comment type="subcellular location">
    <subcellularLocation>
        <location evidence="8">Cell membrane</location>
        <topology evidence="8">Multi-pass membrane protein</topology>
    </subcellularLocation>
    <subcellularLocation>
        <location evidence="1">Endomembrane system</location>
        <topology evidence="1">Multi-pass membrane protein</topology>
    </subcellularLocation>
</comment>
<proteinExistence type="inferred from homology"/>
<reference evidence="10 11" key="1">
    <citation type="submission" date="2020-07" db="EMBL/GenBank/DDBJ databases">
        <title>Metarhizium humberi genome.</title>
        <authorList>
            <person name="Lysoe E."/>
        </authorList>
    </citation>
    <scope>NUCLEOTIDE SEQUENCE [LARGE SCALE GENOMIC DNA]</scope>
    <source>
        <strain evidence="10 11">ESALQ1638</strain>
    </source>
</reference>
<dbReference type="GO" id="GO:0012505">
    <property type="term" value="C:endomembrane system"/>
    <property type="evidence" value="ECO:0007669"/>
    <property type="project" value="UniProtKB-SubCell"/>
</dbReference>
<evidence type="ECO:0000256" key="3">
    <source>
        <dbReference type="ARBA" id="ARBA00022448"/>
    </source>
</evidence>
<dbReference type="AlphaFoldDB" id="A0A9P8MFS4"/>
<dbReference type="Pfam" id="PF03824">
    <property type="entry name" value="NicO"/>
    <property type="match status" value="2"/>
</dbReference>
<sequence length="421" mass="44871">MRLALPPKPRFLSGVPPNAIGIVALVAAVNLVVWASIAVVLHHHPALISAAALSYTLGLRHALDADHISAIDLMTRRLVSLGQRPATVGTFFSLGHSTIVIVTCVVVAATSGALRDRFDGFTRVGNIVGTAVSATVLVVLCAANAWILYGLVGALRRELRRRRGLGPDEPALPYDHDHVHGGGVLVRVFKFLFKAVDRPWKMYPLGVVFGLGFDTSSEVAILGIASLQALKGTSIWLILIFPILFTCKYSPFPARAFVSTPPPPRCDPTKEKKLTPTAGMCLIDTTDGAAMVTLYSSKAFSSDLVALLYYQIVLSAITVLVSAFIGIVQILSLVQNVAEPEGSFWDGVGAIGDHFDIIGGSICGVFLLVGIASILLYGPWRRRVDRQTQGLTAAEDESGCGSEEPASPFDQPEVPQPATAK</sequence>
<evidence type="ECO:0000313" key="11">
    <source>
        <dbReference type="Proteomes" id="UP000764110"/>
    </source>
</evidence>
<dbReference type="InterPro" id="IPR004688">
    <property type="entry name" value="Ni/Co_transpt"/>
</dbReference>
<dbReference type="EMBL" id="JACEFI010000005">
    <property type="protein sequence ID" value="KAH0598479.1"/>
    <property type="molecule type" value="Genomic_DNA"/>
</dbReference>
<accession>A0A9P8MFS4</accession>
<evidence type="ECO:0000256" key="7">
    <source>
        <dbReference type="ARBA" id="ARBA00023136"/>
    </source>
</evidence>
<protein>
    <recommendedName>
        <fullName evidence="8">Nickel/cobalt efflux system</fullName>
    </recommendedName>
</protein>
<feature type="transmembrane region" description="Helical" evidence="8">
    <location>
        <begin position="233"/>
        <end position="250"/>
    </location>
</feature>
<organism evidence="10 11">
    <name type="scientific">Metarhizium humberi</name>
    <dbReference type="NCBI Taxonomy" id="2596975"/>
    <lineage>
        <taxon>Eukaryota</taxon>
        <taxon>Fungi</taxon>
        <taxon>Dikarya</taxon>
        <taxon>Ascomycota</taxon>
        <taxon>Pezizomycotina</taxon>
        <taxon>Sordariomycetes</taxon>
        <taxon>Hypocreomycetidae</taxon>
        <taxon>Hypocreales</taxon>
        <taxon>Clavicipitaceae</taxon>
        <taxon>Metarhizium</taxon>
    </lineage>
</organism>
<feature type="transmembrane region" description="Helical" evidence="8">
    <location>
        <begin position="86"/>
        <end position="111"/>
    </location>
</feature>
<keyword evidence="3 8" id="KW-0813">Transport</keyword>
<evidence type="ECO:0000256" key="4">
    <source>
        <dbReference type="ARBA" id="ARBA00022596"/>
    </source>
</evidence>
<keyword evidence="7 8" id="KW-0472">Membrane</keyword>
<dbReference type="GO" id="GO:0005886">
    <property type="term" value="C:plasma membrane"/>
    <property type="evidence" value="ECO:0007669"/>
    <property type="project" value="UniProtKB-SubCell"/>
</dbReference>
<keyword evidence="6 8" id="KW-1133">Transmembrane helix</keyword>
<feature type="transmembrane region" description="Helical" evidence="8">
    <location>
        <begin position="131"/>
        <end position="155"/>
    </location>
</feature>
<dbReference type="GO" id="GO:0015099">
    <property type="term" value="F:nickel cation transmembrane transporter activity"/>
    <property type="evidence" value="ECO:0007669"/>
    <property type="project" value="UniProtKB-UniRule"/>
</dbReference>
<dbReference type="Proteomes" id="UP000764110">
    <property type="component" value="Unassembled WGS sequence"/>
</dbReference>
<evidence type="ECO:0000256" key="1">
    <source>
        <dbReference type="ARBA" id="ARBA00004127"/>
    </source>
</evidence>
<evidence type="ECO:0000256" key="5">
    <source>
        <dbReference type="ARBA" id="ARBA00022692"/>
    </source>
</evidence>
<feature type="transmembrane region" description="Helical" evidence="8">
    <location>
        <begin position="354"/>
        <end position="377"/>
    </location>
</feature>
<dbReference type="PANTHER" id="PTHR31611">
    <property type="entry name" value="HIGH-AFFINITY NICKEL TRANSPORT PROTEIN NIC1"/>
    <property type="match status" value="1"/>
</dbReference>
<name>A0A9P8MFS4_9HYPO</name>
<feature type="transmembrane region" description="Helical" evidence="8">
    <location>
        <begin position="20"/>
        <end position="41"/>
    </location>
</feature>
<dbReference type="PANTHER" id="PTHR31611:SF0">
    <property type="entry name" value="HIGH-AFFINITY NICKEL TRANSPORT PROTEIN NIC1"/>
    <property type="match status" value="1"/>
</dbReference>
<dbReference type="InterPro" id="IPR011541">
    <property type="entry name" value="Ni/Co_transpt_high_affinity"/>
</dbReference>
<feature type="transmembrane region" description="Helical" evidence="8">
    <location>
        <begin position="307"/>
        <end position="334"/>
    </location>
</feature>
<feature type="region of interest" description="Disordered" evidence="9">
    <location>
        <begin position="388"/>
        <end position="421"/>
    </location>
</feature>
<feature type="transmembrane region" description="Helical" evidence="8">
    <location>
        <begin position="203"/>
        <end position="227"/>
    </location>
</feature>